<dbReference type="Proteomes" id="UP000289886">
    <property type="component" value="Unassembled WGS sequence"/>
</dbReference>
<keyword evidence="33" id="KW-1185">Reference proteome</keyword>
<dbReference type="InterPro" id="IPR002591">
    <property type="entry name" value="Phosphodiest/P_Trfase"/>
</dbReference>
<evidence type="ECO:0000256" key="28">
    <source>
        <dbReference type="ARBA" id="ARBA00048234"/>
    </source>
</evidence>
<reference evidence="32 33" key="1">
    <citation type="submission" date="2019-01" db="EMBL/GenBank/DDBJ databases">
        <title>Draft Genome and Complete Hox-Cluster Characterization of the Sterlet Sturgeon (Acipenser ruthenus).</title>
        <authorList>
            <person name="Wei Q."/>
        </authorList>
    </citation>
    <scope>NUCLEOTIDE SEQUENCE [LARGE SCALE GENOMIC DNA]</scope>
    <source>
        <strain evidence="32">WHYD16114868_AA</strain>
        <tissue evidence="32">Blood</tissue>
    </source>
</reference>
<dbReference type="InterPro" id="IPR017850">
    <property type="entry name" value="Alkaline_phosphatase_core_sf"/>
</dbReference>
<proteinExistence type="inferred from homology"/>
<comment type="catalytic activity">
    <reaction evidence="22">
        <text>1-(9Z-octadecenoyl)-sn-glycero-3-phosphocholine + H2O = 1-(9Z-octadecenoyl)-sn-glycerol + phosphocholine + H(+)</text>
        <dbReference type="Rhea" id="RHEA:41091"/>
        <dbReference type="ChEBI" id="CHEBI:15377"/>
        <dbReference type="ChEBI" id="CHEBI:15378"/>
        <dbReference type="ChEBI" id="CHEBI:28610"/>
        <dbReference type="ChEBI" id="CHEBI:75757"/>
        <dbReference type="ChEBI" id="CHEBI:295975"/>
    </reaction>
    <physiologicalReaction direction="left-to-right" evidence="22">
        <dbReference type="Rhea" id="RHEA:41092"/>
    </physiologicalReaction>
</comment>
<dbReference type="AlphaFoldDB" id="A0A444U6V6"/>
<accession>A0A444U6V6</accession>
<keyword evidence="10" id="KW-0378">Hydrolase</keyword>
<evidence type="ECO:0000256" key="8">
    <source>
        <dbReference type="ARBA" id="ARBA00022723"/>
    </source>
</evidence>
<dbReference type="GO" id="GO:0016042">
    <property type="term" value="P:lipid catabolic process"/>
    <property type="evidence" value="ECO:0007669"/>
    <property type="project" value="UniProtKB-KW"/>
</dbReference>
<evidence type="ECO:0000256" key="3">
    <source>
        <dbReference type="ARBA" id="ARBA00010594"/>
    </source>
</evidence>
<evidence type="ECO:0000256" key="17">
    <source>
        <dbReference type="ARBA" id="ARBA00023288"/>
    </source>
</evidence>
<evidence type="ECO:0000256" key="29">
    <source>
        <dbReference type="ARBA" id="ARBA00048703"/>
    </source>
</evidence>
<evidence type="ECO:0000256" key="19">
    <source>
        <dbReference type="ARBA" id="ARBA00032556"/>
    </source>
</evidence>
<comment type="subcellular location">
    <subcellularLocation>
        <location evidence="2">Cell membrane</location>
        <topology evidence="2">Lipid-anchor</topology>
        <topology evidence="2">GPI-anchor</topology>
    </subcellularLocation>
</comment>
<keyword evidence="14" id="KW-0472">Membrane</keyword>
<evidence type="ECO:0000256" key="24">
    <source>
        <dbReference type="ARBA" id="ARBA00047494"/>
    </source>
</evidence>
<comment type="catalytic activity">
    <reaction evidence="23">
        <text>glycero-2-phosphocholine + H2O = phosphocholine + glycerol + H(+)</text>
        <dbReference type="Rhea" id="RHEA:61684"/>
        <dbReference type="ChEBI" id="CHEBI:15377"/>
        <dbReference type="ChEBI" id="CHEBI:15378"/>
        <dbReference type="ChEBI" id="CHEBI:17754"/>
        <dbReference type="ChEBI" id="CHEBI:144950"/>
        <dbReference type="ChEBI" id="CHEBI:295975"/>
    </reaction>
    <physiologicalReaction direction="left-to-right" evidence="23">
        <dbReference type="Rhea" id="RHEA:61685"/>
    </physiologicalReaction>
</comment>
<dbReference type="GO" id="GO:0008889">
    <property type="term" value="F:glycerophosphodiester phosphodiesterase activity"/>
    <property type="evidence" value="ECO:0007669"/>
    <property type="project" value="TreeGrafter"/>
</dbReference>
<dbReference type="Gene3D" id="3.40.720.10">
    <property type="entry name" value="Alkaline Phosphatase, subunit A"/>
    <property type="match status" value="1"/>
</dbReference>
<evidence type="ECO:0000256" key="12">
    <source>
        <dbReference type="ARBA" id="ARBA00022963"/>
    </source>
</evidence>
<dbReference type="GO" id="GO:0005886">
    <property type="term" value="C:plasma membrane"/>
    <property type="evidence" value="ECO:0007669"/>
    <property type="project" value="UniProtKB-SubCell"/>
</dbReference>
<comment type="function">
    <text evidence="20">Choline-specific glycerophosphodiesterase that hydrolyzes glycerophosphocholine (GPC) and lysophosphatidylcholine (LPC) and contributes to supplying choline to the cells. Has a preference for LPC with short (12:0 and 14:0) or polyunsaturated (18:2 and 20:4) fatty acids. In vitro, hydrolyzes only choline-containing lysophospholipids, such as sphingosylphosphorylcholine (SPC), platelet-activating factor (PAF) and lysoPAF, but not other lysophospholipids.</text>
</comment>
<evidence type="ECO:0000256" key="30">
    <source>
        <dbReference type="ARBA" id="ARBA00049092"/>
    </source>
</evidence>
<comment type="catalytic activity">
    <reaction evidence="28">
        <text>sphing-4-enine-phosphocholine + H2O = sphing-4-enine + phosphocholine + H(+)</text>
        <dbReference type="Rhea" id="RHEA:41095"/>
        <dbReference type="ChEBI" id="CHEBI:15377"/>
        <dbReference type="ChEBI" id="CHEBI:15378"/>
        <dbReference type="ChEBI" id="CHEBI:57756"/>
        <dbReference type="ChEBI" id="CHEBI:58906"/>
        <dbReference type="ChEBI" id="CHEBI:295975"/>
    </reaction>
    <physiologicalReaction direction="left-to-right" evidence="28">
        <dbReference type="Rhea" id="RHEA:41096"/>
    </physiologicalReaction>
</comment>
<keyword evidence="17" id="KW-0449">Lipoprotein</keyword>
<evidence type="ECO:0000256" key="2">
    <source>
        <dbReference type="ARBA" id="ARBA00004609"/>
    </source>
</evidence>
<dbReference type="FunFam" id="3.30.1360.180:FF:000001">
    <property type="entry name" value="Ectonucleotide pyrophosphatase/phosphodiesterase family member 6"/>
    <property type="match status" value="1"/>
</dbReference>
<dbReference type="GO" id="GO:0046872">
    <property type="term" value="F:metal ion binding"/>
    <property type="evidence" value="ECO:0007669"/>
    <property type="project" value="UniProtKB-KW"/>
</dbReference>
<gene>
    <name evidence="32" type="ORF">EOD39_7415</name>
</gene>
<evidence type="ECO:0000256" key="25">
    <source>
        <dbReference type="ARBA" id="ARBA00047600"/>
    </source>
</evidence>
<dbReference type="GO" id="GO:0098552">
    <property type="term" value="C:side of membrane"/>
    <property type="evidence" value="ECO:0007669"/>
    <property type="project" value="UniProtKB-KW"/>
</dbReference>
<evidence type="ECO:0000256" key="22">
    <source>
        <dbReference type="ARBA" id="ARBA00047322"/>
    </source>
</evidence>
<comment type="catalytic activity">
    <reaction evidence="26">
        <text>1-tetradecanoyl-sn-glycero-3-phosphocholine + H2O = 1-tetradecanoyl-sn-glycerol + phosphocholine + H(+)</text>
        <dbReference type="Rhea" id="RHEA:40999"/>
        <dbReference type="ChEBI" id="CHEBI:15377"/>
        <dbReference type="ChEBI" id="CHEBI:15378"/>
        <dbReference type="ChEBI" id="CHEBI:64489"/>
        <dbReference type="ChEBI" id="CHEBI:75536"/>
        <dbReference type="ChEBI" id="CHEBI:295975"/>
    </reaction>
    <physiologicalReaction direction="left-to-right" evidence="26">
        <dbReference type="Rhea" id="RHEA:41000"/>
    </physiologicalReaction>
</comment>
<protein>
    <recommendedName>
        <fullName evidence="4">glycerophosphocholine cholinephosphodiesterase</fullName>
        <ecNumber evidence="4">3.1.4.38</ecNumber>
    </recommendedName>
    <alternativeName>
        <fullName evidence="19">Choline-specific glycerophosphodiester phosphodiesterase</fullName>
    </alternativeName>
    <alternativeName>
        <fullName evidence="18">Ectonucleotide pyrophosphatase/phosphodiesterase family member 6</fullName>
    </alternativeName>
</protein>
<comment type="caution">
    <text evidence="32">The sequence shown here is derived from an EMBL/GenBank/DDBJ whole genome shotgun (WGS) entry which is preliminary data.</text>
</comment>
<evidence type="ECO:0000256" key="10">
    <source>
        <dbReference type="ARBA" id="ARBA00022801"/>
    </source>
</evidence>
<keyword evidence="15" id="KW-1015">Disulfide bond</keyword>
<evidence type="ECO:0000256" key="31">
    <source>
        <dbReference type="ARBA" id="ARBA00049320"/>
    </source>
</evidence>
<keyword evidence="9" id="KW-0732">Signal</keyword>
<comment type="catalytic activity">
    <reaction evidence="31">
        <text>1-(5Z,8Z,11Z,14Z-eicosatetraenoyl)-sn-glycero-3-phosphocholine + H2O = 1-(5Z,8Z,11Z,14Z-eicosatetraenoyl)-sn-glycerol + phosphocholine + H(+)</text>
        <dbReference type="Rhea" id="RHEA:41003"/>
        <dbReference type="ChEBI" id="CHEBI:15377"/>
        <dbReference type="ChEBI" id="CHEBI:15378"/>
        <dbReference type="ChEBI" id="CHEBI:34071"/>
        <dbReference type="ChEBI" id="CHEBI:74344"/>
        <dbReference type="ChEBI" id="CHEBI:295975"/>
    </reaction>
    <physiologicalReaction direction="left-to-right" evidence="31">
        <dbReference type="Rhea" id="RHEA:41004"/>
    </physiologicalReaction>
</comment>
<keyword evidence="6" id="KW-0597">Phosphoprotein</keyword>
<evidence type="ECO:0000256" key="5">
    <source>
        <dbReference type="ARBA" id="ARBA00022475"/>
    </source>
</evidence>
<keyword evidence="16" id="KW-0325">Glycoprotein</keyword>
<keyword evidence="12" id="KW-0442">Lipid degradation</keyword>
<comment type="cofactor">
    <cofactor evidence="1">
        <name>Zn(2+)</name>
        <dbReference type="ChEBI" id="CHEBI:29105"/>
    </cofactor>
</comment>
<dbReference type="GO" id="GO:0047390">
    <property type="term" value="F:glycerophosphocholine cholinephosphodiesterase activity"/>
    <property type="evidence" value="ECO:0007669"/>
    <property type="project" value="UniProtKB-EC"/>
</dbReference>
<dbReference type="EC" id="3.1.4.38" evidence="4"/>
<comment type="catalytic activity">
    <reaction evidence="25">
        <text>a 1-acyl-sn-glycero-3-phosphocholine + H2O = a 1-acyl-sn-glycerol + phosphocholine + H(+)</text>
        <dbReference type="Rhea" id="RHEA:44720"/>
        <dbReference type="ChEBI" id="CHEBI:15377"/>
        <dbReference type="ChEBI" id="CHEBI:15378"/>
        <dbReference type="ChEBI" id="CHEBI:58168"/>
        <dbReference type="ChEBI" id="CHEBI:64683"/>
        <dbReference type="ChEBI" id="CHEBI:295975"/>
    </reaction>
    <physiologicalReaction direction="left-to-right" evidence="25">
        <dbReference type="Rhea" id="RHEA:44721"/>
    </physiologicalReaction>
</comment>
<comment type="catalytic activity">
    <reaction evidence="30">
        <text>1-(9Z,12Z)-octadecadienoyl-sn-glycero-3-phosphocholine + H2O = 1-(9Z,12Z-octadecadienoyl)-sn-glycerol + phosphocholine + H(+)</text>
        <dbReference type="Rhea" id="RHEA:41115"/>
        <dbReference type="ChEBI" id="CHEBI:15377"/>
        <dbReference type="ChEBI" id="CHEBI:15378"/>
        <dbReference type="ChEBI" id="CHEBI:28733"/>
        <dbReference type="ChEBI" id="CHEBI:75561"/>
        <dbReference type="ChEBI" id="CHEBI:295975"/>
    </reaction>
    <physiologicalReaction direction="left-to-right" evidence="30">
        <dbReference type="Rhea" id="RHEA:41116"/>
    </physiologicalReaction>
</comment>
<evidence type="ECO:0000256" key="16">
    <source>
        <dbReference type="ARBA" id="ARBA00023180"/>
    </source>
</evidence>
<evidence type="ECO:0000313" key="33">
    <source>
        <dbReference type="Proteomes" id="UP000289886"/>
    </source>
</evidence>
<evidence type="ECO:0000256" key="18">
    <source>
        <dbReference type="ARBA" id="ARBA00031167"/>
    </source>
</evidence>
<evidence type="ECO:0000256" key="4">
    <source>
        <dbReference type="ARBA" id="ARBA00012318"/>
    </source>
</evidence>
<evidence type="ECO:0000256" key="13">
    <source>
        <dbReference type="ARBA" id="ARBA00023098"/>
    </source>
</evidence>
<sequence length="373" mass="42743">MMCLMTVTLIRMPGLPDWYENTSLMVNDEILQPVVKDIHPLIQIHFVKCNVGLYCLFPGCEVEILGVRPAYCRVYYNTPSDADFKTAVDDAVESLRNGSADMAAVYYERNDVEGHHHGPWSAQRKEATKNLDNVLKEMNQKIKAKNLQNDLNVILFSDHGMTELQWMEKVIELQTYINLTDLVKMMDRGPVVNLWPEEGKLDEVYNKLKVVKSMTVYKKEEIPDRFHYKKGKFVSPLTLVAEPGWFIIELFNYEIKTGMASTNEESKEKLPYWENATGIKEGWQHGWHGYDNEFIDMRGFFMAYGPDFKKAYRAAPIRGVDVYNVMCNVAGIKPLPNNGSWSRVECMLSSNANLARPFALSSCMLALILRLLA</sequence>
<evidence type="ECO:0000256" key="7">
    <source>
        <dbReference type="ARBA" id="ARBA00022622"/>
    </source>
</evidence>
<comment type="catalytic activity">
    <reaction evidence="21">
        <text>1-dodecanoyl-sn-glycero-3-phosphocholine + H2O = 1-dodecanoyl-sn-glycerol + phosphocholine + H(+)</text>
        <dbReference type="Rhea" id="RHEA:41127"/>
        <dbReference type="ChEBI" id="CHEBI:15377"/>
        <dbReference type="ChEBI" id="CHEBI:15378"/>
        <dbReference type="ChEBI" id="CHEBI:74966"/>
        <dbReference type="ChEBI" id="CHEBI:75529"/>
        <dbReference type="ChEBI" id="CHEBI:295975"/>
    </reaction>
    <physiologicalReaction direction="left-to-right" evidence="21">
        <dbReference type="Rhea" id="RHEA:41128"/>
    </physiologicalReaction>
</comment>
<comment type="catalytic activity">
    <reaction evidence="29">
        <text>sn-glycerol 3-phosphocholine + H2O = phosphocholine + glycerol + H(+)</text>
        <dbReference type="Rhea" id="RHEA:19545"/>
        <dbReference type="ChEBI" id="CHEBI:15377"/>
        <dbReference type="ChEBI" id="CHEBI:15378"/>
        <dbReference type="ChEBI" id="CHEBI:16870"/>
        <dbReference type="ChEBI" id="CHEBI:17754"/>
        <dbReference type="ChEBI" id="CHEBI:295975"/>
        <dbReference type="EC" id="3.1.4.38"/>
    </reaction>
    <physiologicalReaction direction="left-to-right" evidence="29">
        <dbReference type="Rhea" id="RHEA:19546"/>
    </physiologicalReaction>
</comment>
<dbReference type="PANTHER" id="PTHR10151">
    <property type="entry name" value="ECTONUCLEOTIDE PYROPHOSPHATASE/PHOSPHODIESTERASE"/>
    <property type="match status" value="1"/>
</dbReference>
<evidence type="ECO:0000256" key="1">
    <source>
        <dbReference type="ARBA" id="ARBA00001947"/>
    </source>
</evidence>
<dbReference type="Gene3D" id="3.30.1360.180">
    <property type="match status" value="1"/>
</dbReference>
<evidence type="ECO:0000256" key="6">
    <source>
        <dbReference type="ARBA" id="ARBA00022553"/>
    </source>
</evidence>
<evidence type="ECO:0000256" key="15">
    <source>
        <dbReference type="ARBA" id="ARBA00023157"/>
    </source>
</evidence>
<evidence type="ECO:0000256" key="21">
    <source>
        <dbReference type="ARBA" id="ARBA00047290"/>
    </source>
</evidence>
<comment type="similarity">
    <text evidence="3">Belongs to the nucleotide pyrophosphatase/phosphodiesterase family.</text>
</comment>
<dbReference type="SUPFAM" id="SSF53649">
    <property type="entry name" value="Alkaline phosphatase-like"/>
    <property type="match status" value="1"/>
</dbReference>
<evidence type="ECO:0000256" key="9">
    <source>
        <dbReference type="ARBA" id="ARBA00022729"/>
    </source>
</evidence>
<evidence type="ECO:0000256" key="23">
    <source>
        <dbReference type="ARBA" id="ARBA00047482"/>
    </source>
</evidence>
<evidence type="ECO:0000313" key="32">
    <source>
        <dbReference type="EMBL" id="RXM30932.1"/>
    </source>
</evidence>
<keyword evidence="7" id="KW-0336">GPI-anchor</keyword>
<dbReference type="PANTHER" id="PTHR10151:SF66">
    <property type="entry name" value="GLYCEROPHOSPHOCHOLINE CHOLINEPHOSPHODIESTERASE ENPP6"/>
    <property type="match status" value="1"/>
</dbReference>
<keyword evidence="5" id="KW-1003">Cell membrane</keyword>
<evidence type="ECO:0000256" key="11">
    <source>
        <dbReference type="ARBA" id="ARBA00022833"/>
    </source>
</evidence>
<dbReference type="EMBL" id="SCEB01215174">
    <property type="protein sequence ID" value="RXM30932.1"/>
    <property type="molecule type" value="Genomic_DNA"/>
</dbReference>
<evidence type="ECO:0000256" key="20">
    <source>
        <dbReference type="ARBA" id="ARBA00046203"/>
    </source>
</evidence>
<evidence type="ECO:0000256" key="27">
    <source>
        <dbReference type="ARBA" id="ARBA00048209"/>
    </source>
</evidence>
<comment type="catalytic activity">
    <reaction evidence="27">
        <text>1-hexadecanoyl-sn-glycero-3-phosphocholine + H2O = 1-hexadecanoyl-sn-glycerol + phosphocholine + H(+)</text>
        <dbReference type="Rhea" id="RHEA:41119"/>
        <dbReference type="ChEBI" id="CHEBI:15377"/>
        <dbReference type="ChEBI" id="CHEBI:15378"/>
        <dbReference type="ChEBI" id="CHEBI:72998"/>
        <dbReference type="ChEBI" id="CHEBI:75542"/>
        <dbReference type="ChEBI" id="CHEBI:295975"/>
    </reaction>
    <physiologicalReaction direction="left-to-right" evidence="27">
        <dbReference type="Rhea" id="RHEA:41120"/>
    </physiologicalReaction>
</comment>
<dbReference type="GO" id="GO:0019695">
    <property type="term" value="P:choline metabolic process"/>
    <property type="evidence" value="ECO:0007669"/>
    <property type="project" value="TreeGrafter"/>
</dbReference>
<keyword evidence="13" id="KW-0443">Lipid metabolism</keyword>
<keyword evidence="11" id="KW-0862">Zinc</keyword>
<organism evidence="32 33">
    <name type="scientific">Acipenser ruthenus</name>
    <name type="common">Sterlet sturgeon</name>
    <dbReference type="NCBI Taxonomy" id="7906"/>
    <lineage>
        <taxon>Eukaryota</taxon>
        <taxon>Metazoa</taxon>
        <taxon>Chordata</taxon>
        <taxon>Craniata</taxon>
        <taxon>Vertebrata</taxon>
        <taxon>Euteleostomi</taxon>
        <taxon>Actinopterygii</taxon>
        <taxon>Chondrostei</taxon>
        <taxon>Acipenseriformes</taxon>
        <taxon>Acipenseridae</taxon>
        <taxon>Acipenser</taxon>
    </lineage>
</organism>
<keyword evidence="8" id="KW-0479">Metal-binding</keyword>
<evidence type="ECO:0000256" key="26">
    <source>
        <dbReference type="ARBA" id="ARBA00047779"/>
    </source>
</evidence>
<dbReference type="Pfam" id="PF01663">
    <property type="entry name" value="Phosphodiest"/>
    <property type="match status" value="1"/>
</dbReference>
<evidence type="ECO:0000256" key="14">
    <source>
        <dbReference type="ARBA" id="ARBA00023136"/>
    </source>
</evidence>
<name>A0A444U6V6_ACIRT</name>
<comment type="catalytic activity">
    <reaction evidence="24">
        <text>a 1-O-alkyl-sn-glycero-3-phosphocholine + H2O = a 1-O-alkyl-sn-glycerol + phosphocholine + H(+)</text>
        <dbReference type="Rhea" id="RHEA:36083"/>
        <dbReference type="ChEBI" id="CHEBI:15377"/>
        <dbReference type="ChEBI" id="CHEBI:15378"/>
        <dbReference type="ChEBI" id="CHEBI:15850"/>
        <dbReference type="ChEBI" id="CHEBI:30909"/>
        <dbReference type="ChEBI" id="CHEBI:295975"/>
    </reaction>
    <physiologicalReaction direction="left-to-right" evidence="24">
        <dbReference type="Rhea" id="RHEA:36084"/>
    </physiologicalReaction>
</comment>